<sequence>MWVIEDPTAMAPFWGAPFFLGSTITSRKWCQFTSESVNTRSVVGQHSHARQSFRSASQQLHGSSKRSGARLLRDWARANHFVREASRKALAISDEFEPTADGICGGCKSRLIWSLSSPNFIKPLEDHVCTGGQSQLMSLCTLRGIRCPATTKA</sequence>
<organism evidence="1 2">
    <name type="scientific">Polarella glacialis</name>
    <name type="common">Dinoflagellate</name>
    <dbReference type="NCBI Taxonomy" id="89957"/>
    <lineage>
        <taxon>Eukaryota</taxon>
        <taxon>Sar</taxon>
        <taxon>Alveolata</taxon>
        <taxon>Dinophyceae</taxon>
        <taxon>Suessiales</taxon>
        <taxon>Suessiaceae</taxon>
        <taxon>Polarella</taxon>
    </lineage>
</organism>
<proteinExistence type="predicted"/>
<accession>A0A813ET94</accession>
<reference evidence="1" key="1">
    <citation type="submission" date="2021-02" db="EMBL/GenBank/DDBJ databases">
        <authorList>
            <person name="Dougan E. K."/>
            <person name="Rhodes N."/>
            <person name="Thang M."/>
            <person name="Chan C."/>
        </authorList>
    </citation>
    <scope>NUCLEOTIDE SEQUENCE</scope>
</reference>
<evidence type="ECO:0000313" key="1">
    <source>
        <dbReference type="EMBL" id="CAE8602938.1"/>
    </source>
</evidence>
<name>A0A813ET94_POLGL</name>
<keyword evidence="2" id="KW-1185">Reference proteome</keyword>
<gene>
    <name evidence="1" type="ORF">PGLA1383_LOCUS21169</name>
</gene>
<dbReference type="AlphaFoldDB" id="A0A813ET94"/>
<evidence type="ECO:0000313" key="2">
    <source>
        <dbReference type="Proteomes" id="UP000654075"/>
    </source>
</evidence>
<protein>
    <submittedName>
        <fullName evidence="1">Uncharacterized protein</fullName>
    </submittedName>
</protein>
<comment type="caution">
    <text evidence="1">The sequence shown here is derived from an EMBL/GenBank/DDBJ whole genome shotgun (WGS) entry which is preliminary data.</text>
</comment>
<dbReference type="EMBL" id="CAJNNV010014827">
    <property type="protein sequence ID" value="CAE8602938.1"/>
    <property type="molecule type" value="Genomic_DNA"/>
</dbReference>
<dbReference type="Proteomes" id="UP000654075">
    <property type="component" value="Unassembled WGS sequence"/>
</dbReference>